<accession>A0ABW6LAA5</accession>
<evidence type="ECO:0000256" key="1">
    <source>
        <dbReference type="SAM" id="MobiDB-lite"/>
    </source>
</evidence>
<proteinExistence type="predicted"/>
<comment type="caution">
    <text evidence="3">The sequence shown here is derived from an EMBL/GenBank/DDBJ whole genome shotgun (WGS) entry which is preliminary data.</text>
</comment>
<dbReference type="InterPro" id="IPR027805">
    <property type="entry name" value="Transposase_HTH_dom"/>
</dbReference>
<evidence type="ECO:0000313" key="4">
    <source>
        <dbReference type="Proteomes" id="UP001601288"/>
    </source>
</evidence>
<sequence>MSLARLHSKAELRSPWRNLNCLKQALLTLAHLRKNETFAQAGAGLEGSESTAWCYVDETLEVLGAGPTRVPTPSSAPCLPTRRSGSSLRAVSHNPRKPHGLRSTQAITEDR</sequence>
<dbReference type="Pfam" id="PF13613">
    <property type="entry name" value="HTH_Tnp_4"/>
    <property type="match status" value="1"/>
</dbReference>
<protein>
    <submittedName>
        <fullName evidence="3">Transposase family protein</fullName>
    </submittedName>
</protein>
<dbReference type="Proteomes" id="UP001601288">
    <property type="component" value="Unassembled WGS sequence"/>
</dbReference>
<dbReference type="EMBL" id="JBIAFP010000006">
    <property type="protein sequence ID" value="MFE9225400.1"/>
    <property type="molecule type" value="Genomic_DNA"/>
</dbReference>
<keyword evidence="4" id="KW-1185">Reference proteome</keyword>
<feature type="domain" description="Transposase Helix-turn-helix" evidence="2">
    <location>
        <begin position="18"/>
        <end position="63"/>
    </location>
</feature>
<organism evidence="3 4">
    <name type="scientific">Streptomyces massasporeus</name>
    <dbReference type="NCBI Taxonomy" id="67324"/>
    <lineage>
        <taxon>Bacteria</taxon>
        <taxon>Bacillati</taxon>
        <taxon>Actinomycetota</taxon>
        <taxon>Actinomycetes</taxon>
        <taxon>Kitasatosporales</taxon>
        <taxon>Streptomycetaceae</taxon>
        <taxon>Streptomyces</taxon>
    </lineage>
</organism>
<feature type="compositionally biased region" description="Polar residues" evidence="1">
    <location>
        <begin position="102"/>
        <end position="111"/>
    </location>
</feature>
<evidence type="ECO:0000313" key="3">
    <source>
        <dbReference type="EMBL" id="MFE9225400.1"/>
    </source>
</evidence>
<gene>
    <name evidence="3" type="ORF">ACFYM3_12350</name>
</gene>
<name>A0ABW6LAA5_9ACTN</name>
<evidence type="ECO:0000259" key="2">
    <source>
        <dbReference type="Pfam" id="PF13613"/>
    </source>
</evidence>
<feature type="region of interest" description="Disordered" evidence="1">
    <location>
        <begin position="65"/>
        <end position="111"/>
    </location>
</feature>
<dbReference type="RefSeq" id="WP_388386838.1">
    <property type="nucleotide sequence ID" value="NZ_JBEYGJ010000027.1"/>
</dbReference>
<reference evidence="3 4" key="1">
    <citation type="submission" date="2024-10" db="EMBL/GenBank/DDBJ databases">
        <title>The Natural Products Discovery Center: Release of the First 8490 Sequenced Strains for Exploring Actinobacteria Biosynthetic Diversity.</title>
        <authorList>
            <person name="Kalkreuter E."/>
            <person name="Kautsar S.A."/>
            <person name="Yang D."/>
            <person name="Bader C.D."/>
            <person name="Teijaro C.N."/>
            <person name="Fluegel L."/>
            <person name="Davis C.M."/>
            <person name="Simpson J.R."/>
            <person name="Lauterbach L."/>
            <person name="Steele A.D."/>
            <person name="Gui C."/>
            <person name="Meng S."/>
            <person name="Li G."/>
            <person name="Viehrig K."/>
            <person name="Ye F."/>
            <person name="Su P."/>
            <person name="Kiefer A.F."/>
            <person name="Nichols A."/>
            <person name="Cepeda A.J."/>
            <person name="Yan W."/>
            <person name="Fan B."/>
            <person name="Jiang Y."/>
            <person name="Adhikari A."/>
            <person name="Zheng C.-J."/>
            <person name="Schuster L."/>
            <person name="Cowan T.M."/>
            <person name="Smanski M.J."/>
            <person name="Chevrette M.G."/>
            <person name="De Carvalho L.P.S."/>
            <person name="Shen B."/>
        </authorList>
    </citation>
    <scope>NUCLEOTIDE SEQUENCE [LARGE SCALE GENOMIC DNA]</scope>
    <source>
        <strain evidence="3 4">NPDC007066</strain>
    </source>
</reference>